<dbReference type="AlphaFoldDB" id="A0A142BI05"/>
<dbReference type="EMBL" id="CP013251">
    <property type="protein sequence ID" value="AMO58381.1"/>
    <property type="molecule type" value="Genomic_DNA"/>
</dbReference>
<dbReference type="STRING" id="570277.EZMO1_4466"/>
<dbReference type="RefSeq" id="WP_145912709.1">
    <property type="nucleotide sequence ID" value="NZ_CP013251.1"/>
</dbReference>
<dbReference type="Proteomes" id="UP000071065">
    <property type="component" value="Chromosome"/>
</dbReference>
<name>A0A142BI05_9GAMM</name>
<reference evidence="1 2" key="1">
    <citation type="journal article" date="2016" name="Front. Microbiol.">
        <title>Genomic Insight into the Host-Endosymbiont Relationship of Endozoicomonas montiporae CL-33(T) with its Coral Host.</title>
        <authorList>
            <person name="Ding J.-Y."/>
            <person name="Shiu J.-H."/>
            <person name="Chen W.-M."/>
            <person name="Chiang Y.-R."/>
            <person name="Tang S.-L."/>
        </authorList>
    </citation>
    <scope>NUCLEOTIDE SEQUENCE [LARGE SCALE GENOMIC DNA]</scope>
    <source>
        <strain evidence="1 2">CL-33</strain>
    </source>
</reference>
<sequence>MTGMNMVSCNEQLTASGPFSKRDLRKCEKGRLEIKTFDSVEPKLSIYLDKLHGFIRLTIPERNIDAFRGFYPKNYLGGREDVRCDDENDLELDQFSKVHFEGKLPDEEAASDDIEAKRELLREYYHKIPDMKENLKFLSVAGDTIGSIVNEKVVYGQNSSYVRPGFFDPYPHVDFPITASEARSLEHFIADAQVTCNSPDGTDGTACIYNLAEFNCLDFVQKVFEKTDYSGHFSNYFPYSKMTDSYSGRYLAMFKSDKPSYTASKVAEAISVNGTIMLGATLLKSLPQLAKSLLPETPLADSEGKMISPAKLEKAVLNAGKTCHFLDKVFEDYYAVNDVPVPGELVELSVDIQSKIYDLEMFVKKHGYKESVRPYIKKELKEINEGVRDFIERFPKSQGLRIKLKQSYLSCRG</sequence>
<gene>
    <name evidence="1" type="ORF">EZMO1_4466</name>
</gene>
<dbReference type="KEGG" id="emp:EZMO1_4466"/>
<evidence type="ECO:0000313" key="1">
    <source>
        <dbReference type="EMBL" id="AMO58381.1"/>
    </source>
</evidence>
<organism evidence="1 2">
    <name type="scientific">Endozoicomonas montiporae CL-33</name>
    <dbReference type="NCBI Taxonomy" id="570277"/>
    <lineage>
        <taxon>Bacteria</taxon>
        <taxon>Pseudomonadati</taxon>
        <taxon>Pseudomonadota</taxon>
        <taxon>Gammaproteobacteria</taxon>
        <taxon>Oceanospirillales</taxon>
        <taxon>Endozoicomonadaceae</taxon>
        <taxon>Endozoicomonas</taxon>
    </lineage>
</organism>
<accession>A0A142BI05</accession>
<proteinExistence type="predicted"/>
<protein>
    <submittedName>
        <fullName evidence="1">Uncharacterized protein</fullName>
    </submittedName>
</protein>
<dbReference type="PATRIC" id="fig|570277.3.peg.4786"/>
<evidence type="ECO:0000313" key="2">
    <source>
        <dbReference type="Proteomes" id="UP000071065"/>
    </source>
</evidence>